<dbReference type="PANTHER" id="PTHR43547:SF2">
    <property type="entry name" value="HYBRID SIGNAL TRANSDUCTION HISTIDINE KINASE C"/>
    <property type="match status" value="1"/>
</dbReference>
<dbReference type="Gene3D" id="3.30.565.10">
    <property type="entry name" value="Histidine kinase-like ATPase, C-terminal domain"/>
    <property type="match status" value="1"/>
</dbReference>
<dbReference type="EMBL" id="JACHXO010000001">
    <property type="protein sequence ID" value="MBB3192710.1"/>
    <property type="molecule type" value="Genomic_DNA"/>
</dbReference>
<evidence type="ECO:0000313" key="11">
    <source>
        <dbReference type="EMBL" id="MBB3192710.1"/>
    </source>
</evidence>
<dbReference type="Pfam" id="PF13185">
    <property type="entry name" value="GAF_2"/>
    <property type="match status" value="1"/>
</dbReference>
<dbReference type="NCBIfam" id="TIGR00229">
    <property type="entry name" value="sensory_box"/>
    <property type="match status" value="1"/>
</dbReference>
<dbReference type="InterPro" id="IPR004358">
    <property type="entry name" value="Sig_transdc_His_kin-like_C"/>
</dbReference>
<dbReference type="PROSITE" id="PS50110">
    <property type="entry name" value="RESPONSE_REGULATORY"/>
    <property type="match status" value="1"/>
</dbReference>
<dbReference type="Gene3D" id="3.30.450.20">
    <property type="entry name" value="PAS domain"/>
    <property type="match status" value="1"/>
</dbReference>
<dbReference type="SUPFAM" id="SSF52172">
    <property type="entry name" value="CheY-like"/>
    <property type="match status" value="1"/>
</dbReference>
<dbReference type="SUPFAM" id="SSF55785">
    <property type="entry name" value="PYP-like sensor domain (PAS domain)"/>
    <property type="match status" value="1"/>
</dbReference>
<dbReference type="InterPro" id="IPR011006">
    <property type="entry name" value="CheY-like_superfamily"/>
</dbReference>
<dbReference type="SUPFAM" id="SSF47384">
    <property type="entry name" value="Homodimeric domain of signal transducing histidine kinase"/>
    <property type="match status" value="1"/>
</dbReference>
<dbReference type="InterPro" id="IPR036097">
    <property type="entry name" value="HisK_dim/P_sf"/>
</dbReference>
<dbReference type="SMART" id="SM00388">
    <property type="entry name" value="HisKA"/>
    <property type="match status" value="1"/>
</dbReference>
<gene>
    <name evidence="11" type="ORF">FHS28_000075</name>
</gene>
<dbReference type="CDD" id="cd00082">
    <property type="entry name" value="HisKA"/>
    <property type="match status" value="1"/>
</dbReference>
<dbReference type="CDD" id="cd17580">
    <property type="entry name" value="REC_2_DhkD-like"/>
    <property type="match status" value="1"/>
</dbReference>
<feature type="modified residue" description="4-aspartylphosphate" evidence="6">
    <location>
        <position position="734"/>
    </location>
</feature>
<feature type="domain" description="Histidine kinase" evidence="8">
    <location>
        <begin position="440"/>
        <end position="665"/>
    </location>
</feature>
<dbReference type="Pfam" id="PF00512">
    <property type="entry name" value="HisKA"/>
    <property type="match status" value="1"/>
</dbReference>
<dbReference type="InterPro" id="IPR000700">
    <property type="entry name" value="PAS-assoc_C"/>
</dbReference>
<dbReference type="SUPFAM" id="SSF55874">
    <property type="entry name" value="ATPase domain of HSP90 chaperone/DNA topoisomerase II/histidine kinase"/>
    <property type="match status" value="1"/>
</dbReference>
<keyword evidence="7" id="KW-1133">Transmembrane helix</keyword>
<evidence type="ECO:0000259" key="10">
    <source>
        <dbReference type="PROSITE" id="PS50113"/>
    </source>
</evidence>
<keyword evidence="7" id="KW-0472">Membrane</keyword>
<comment type="caution">
    <text evidence="11">The sequence shown here is derived from an EMBL/GenBank/DDBJ whole genome shotgun (WGS) entry which is preliminary data.</text>
</comment>
<evidence type="ECO:0000256" key="1">
    <source>
        <dbReference type="ARBA" id="ARBA00000085"/>
    </source>
</evidence>
<dbReference type="InterPro" id="IPR001789">
    <property type="entry name" value="Sig_transdc_resp-reg_receiver"/>
</dbReference>
<dbReference type="SMART" id="SM00065">
    <property type="entry name" value="GAF"/>
    <property type="match status" value="1"/>
</dbReference>
<dbReference type="InterPro" id="IPR038318">
    <property type="entry name" value="KdpD_sf"/>
</dbReference>
<dbReference type="Pfam" id="PF02518">
    <property type="entry name" value="HATPase_c"/>
    <property type="match status" value="1"/>
</dbReference>
<organism evidence="11 12">
    <name type="scientific">Roseateles terrae</name>
    <dbReference type="NCBI Taxonomy" id="431060"/>
    <lineage>
        <taxon>Bacteria</taxon>
        <taxon>Pseudomonadati</taxon>
        <taxon>Pseudomonadota</taxon>
        <taxon>Betaproteobacteria</taxon>
        <taxon>Burkholderiales</taxon>
        <taxon>Sphaerotilaceae</taxon>
        <taxon>Roseateles</taxon>
    </lineage>
</organism>
<evidence type="ECO:0000256" key="5">
    <source>
        <dbReference type="ARBA" id="ARBA00022777"/>
    </source>
</evidence>
<dbReference type="InterPro" id="IPR000014">
    <property type="entry name" value="PAS"/>
</dbReference>
<comment type="catalytic activity">
    <reaction evidence="1">
        <text>ATP + protein L-histidine = ADP + protein N-phospho-L-histidine.</text>
        <dbReference type="EC" id="2.7.13.3"/>
    </reaction>
</comment>
<dbReference type="PROSITE" id="PS50113">
    <property type="entry name" value="PAC"/>
    <property type="match status" value="1"/>
</dbReference>
<evidence type="ECO:0000313" key="12">
    <source>
        <dbReference type="Proteomes" id="UP000574369"/>
    </source>
</evidence>
<dbReference type="PRINTS" id="PR00344">
    <property type="entry name" value="BCTRLSENSOR"/>
</dbReference>
<dbReference type="InterPro" id="IPR003018">
    <property type="entry name" value="GAF"/>
</dbReference>
<proteinExistence type="predicted"/>
<dbReference type="InterPro" id="IPR029016">
    <property type="entry name" value="GAF-like_dom_sf"/>
</dbReference>
<reference evidence="11 12" key="1">
    <citation type="submission" date="2020-08" db="EMBL/GenBank/DDBJ databases">
        <title>Genomic Encyclopedia of Type Strains, Phase III (KMG-III): the genomes of soil and plant-associated and newly described type strains.</title>
        <authorList>
            <person name="Whitman W."/>
        </authorList>
    </citation>
    <scope>NUCLEOTIDE SEQUENCE [LARGE SCALE GENOMIC DNA]</scope>
    <source>
        <strain evidence="11 12">CECT 7247</strain>
    </source>
</reference>
<dbReference type="InterPro" id="IPR003661">
    <property type="entry name" value="HisK_dim/P_dom"/>
</dbReference>
<evidence type="ECO:0000256" key="6">
    <source>
        <dbReference type="PROSITE-ProRule" id="PRU00169"/>
    </source>
</evidence>
<accession>A0ABR6GKS2</accession>
<dbReference type="Gene3D" id="1.10.287.130">
    <property type="match status" value="1"/>
</dbReference>
<feature type="domain" description="Response regulatory" evidence="9">
    <location>
        <begin position="685"/>
        <end position="801"/>
    </location>
</feature>
<keyword evidence="4" id="KW-0808">Transferase</keyword>
<dbReference type="SMART" id="SM00387">
    <property type="entry name" value="HATPase_c"/>
    <property type="match status" value="1"/>
</dbReference>
<name>A0ABR6GKS2_9BURK</name>
<keyword evidence="12" id="KW-1185">Reference proteome</keyword>
<dbReference type="EC" id="2.7.13.3" evidence="2"/>
<evidence type="ECO:0000256" key="2">
    <source>
        <dbReference type="ARBA" id="ARBA00012438"/>
    </source>
</evidence>
<dbReference type="InterPro" id="IPR005467">
    <property type="entry name" value="His_kinase_dom"/>
</dbReference>
<dbReference type="Gene3D" id="3.40.50.2300">
    <property type="match status" value="1"/>
</dbReference>
<evidence type="ECO:0000259" key="9">
    <source>
        <dbReference type="PROSITE" id="PS50110"/>
    </source>
</evidence>
<dbReference type="InterPro" id="IPR003594">
    <property type="entry name" value="HATPase_dom"/>
</dbReference>
<keyword evidence="3 6" id="KW-0597">Phosphoprotein</keyword>
<keyword evidence="5" id="KW-0418">Kinase</keyword>
<feature type="transmembrane region" description="Helical" evidence="7">
    <location>
        <begin position="48"/>
        <end position="74"/>
    </location>
</feature>
<sequence>MKVKFMLLSDASRQFLLRLAFVVGLALLAMVLQWLAQPLIGNGEPFLFFLPAVALAAVWFGPVPGAVVLLAGLASAGMDETSFQTFWHQSNDGRVTIAAYLVYGVLLLALGERLRQGGLRTAQAQARLRLLAEETDVGLFEFDKVAGTLYVSPPLARLCGVTAPDRAVPALALLSKFPPQLVAQARLAQEHLLHRQGDRFEHELAWPSPDGMKWLLLRVRLIRDDAQVTHVRGAVIDITERKRMENQLQDTQEKLSVRVNDLHRLQELSTRLLEPRPLVQQFQVVLDVVVALHHAEHGILAFVDDEDGQLRIKASVGHDAATLTQLQRLMDAGLGSCGLARVQRSRVVVNDFQTDPRCQDLRALAASLGLGAAHTTPLISESGELLGLISVHFPTPHDITLRETDLTDLCTRKIIVHAERARARAELQAADRRKDEFLATLAHELRNPLAPIRQAALLSSAPQATEAQKRWSHGVIERQVQHMALLLDDLLDISRITRGALSLRLEDVQLHAVIDSAVETARPTIEGRQHRLQVELPAQPLRFEGDALRLAQVVANLLTNAAKYTEPGGDLLIRASRVPDARSGDAGEVLIEVCDNGIGIPRESLGEVFNMFTQLRRTGGRMNEGLGIGLALTRGLVELHGGRITAHSDGPGCGSRFEVRLPLRLAASPAQPVHRLGHYRGGPLNILVADDNRDAAESLAELLRLQGHSVVLAFDGQEALDAFDQHALDACLLDIGMPQVDGNEVARRLRERTDIHPPVLVAITGWGQASDREAALEAGFDHHLTKPVDPDKLLQLLAQHHLPEQARAA</sequence>
<dbReference type="Pfam" id="PF00072">
    <property type="entry name" value="Response_reg"/>
    <property type="match status" value="1"/>
</dbReference>
<dbReference type="SUPFAM" id="SSF55781">
    <property type="entry name" value="GAF domain-like"/>
    <property type="match status" value="1"/>
</dbReference>
<dbReference type="InterPro" id="IPR036890">
    <property type="entry name" value="HATPase_C_sf"/>
</dbReference>
<keyword evidence="7" id="KW-0812">Transmembrane</keyword>
<evidence type="ECO:0000256" key="7">
    <source>
        <dbReference type="SAM" id="Phobius"/>
    </source>
</evidence>
<feature type="transmembrane region" description="Helical" evidence="7">
    <location>
        <begin position="15"/>
        <end position="36"/>
    </location>
</feature>
<dbReference type="Gene3D" id="1.20.120.620">
    <property type="entry name" value="Backbone structure of the membrane domain of e. Coli histidine kinase receptor kdpd"/>
    <property type="match status" value="1"/>
</dbReference>
<feature type="domain" description="PAC" evidence="10">
    <location>
        <begin position="198"/>
        <end position="250"/>
    </location>
</feature>
<feature type="transmembrane region" description="Helical" evidence="7">
    <location>
        <begin position="95"/>
        <end position="111"/>
    </location>
</feature>
<dbReference type="RefSeq" id="WP_088449598.1">
    <property type="nucleotide sequence ID" value="NZ_JACHXO010000001.1"/>
</dbReference>
<evidence type="ECO:0000256" key="4">
    <source>
        <dbReference type="ARBA" id="ARBA00022679"/>
    </source>
</evidence>
<dbReference type="PROSITE" id="PS50109">
    <property type="entry name" value="HIS_KIN"/>
    <property type="match status" value="1"/>
</dbReference>
<evidence type="ECO:0000259" key="8">
    <source>
        <dbReference type="PROSITE" id="PS50109"/>
    </source>
</evidence>
<protein>
    <recommendedName>
        <fullName evidence="2">histidine kinase</fullName>
        <ecNumber evidence="2">2.7.13.3</ecNumber>
    </recommendedName>
</protein>
<dbReference type="PANTHER" id="PTHR43547">
    <property type="entry name" value="TWO-COMPONENT HISTIDINE KINASE"/>
    <property type="match status" value="1"/>
</dbReference>
<dbReference type="Gene3D" id="3.30.450.40">
    <property type="match status" value="1"/>
</dbReference>
<dbReference type="InterPro" id="IPR035965">
    <property type="entry name" value="PAS-like_dom_sf"/>
</dbReference>
<dbReference type="Proteomes" id="UP000574369">
    <property type="component" value="Unassembled WGS sequence"/>
</dbReference>
<dbReference type="SMART" id="SM00448">
    <property type="entry name" value="REC"/>
    <property type="match status" value="1"/>
</dbReference>
<evidence type="ECO:0000256" key="3">
    <source>
        <dbReference type="ARBA" id="ARBA00022553"/>
    </source>
</evidence>